<dbReference type="PANTHER" id="PTHR34137">
    <property type="entry name" value="EXODEOXYRIBONUCLEASE 7 SMALL SUBUNIT"/>
    <property type="match status" value="1"/>
</dbReference>
<comment type="subcellular location">
    <subcellularLocation>
        <location evidence="6">Cytoplasm</location>
    </subcellularLocation>
</comment>
<sequence>MTFEEAIGRLEAIVARLESGDVPLEQAIELFQEGMRLSRLCADKLNEAERRIELLVETEAGLVRKPFDPFQGKGDAE</sequence>
<dbReference type="Pfam" id="PF02609">
    <property type="entry name" value="Exonuc_VII_S"/>
    <property type="match status" value="1"/>
</dbReference>
<evidence type="ECO:0000256" key="6">
    <source>
        <dbReference type="HAMAP-Rule" id="MF_00337"/>
    </source>
</evidence>
<gene>
    <name evidence="6" type="primary">xseB</name>
    <name evidence="7" type="ORF">BLM47_05065</name>
</gene>
<evidence type="ECO:0000256" key="5">
    <source>
        <dbReference type="ARBA" id="ARBA00022839"/>
    </source>
</evidence>
<dbReference type="SUPFAM" id="SSF116842">
    <property type="entry name" value="XseB-like"/>
    <property type="match status" value="1"/>
</dbReference>
<dbReference type="GO" id="GO:0008855">
    <property type="term" value="F:exodeoxyribonuclease VII activity"/>
    <property type="evidence" value="ECO:0007669"/>
    <property type="project" value="UniProtKB-UniRule"/>
</dbReference>
<dbReference type="Gene3D" id="1.10.287.1040">
    <property type="entry name" value="Exonuclease VII, small subunit"/>
    <property type="match status" value="1"/>
</dbReference>
<evidence type="ECO:0000313" key="7">
    <source>
        <dbReference type="EMBL" id="PDO10911.1"/>
    </source>
</evidence>
<dbReference type="HAMAP" id="MF_00337">
    <property type="entry name" value="Exonuc_7_S"/>
    <property type="match status" value="1"/>
</dbReference>
<dbReference type="GO" id="GO:0009318">
    <property type="term" value="C:exodeoxyribonuclease VII complex"/>
    <property type="evidence" value="ECO:0007669"/>
    <property type="project" value="UniProtKB-UniRule"/>
</dbReference>
<dbReference type="EMBL" id="MOXJ01000008">
    <property type="protein sequence ID" value="PDO10911.1"/>
    <property type="molecule type" value="Genomic_DNA"/>
</dbReference>
<comment type="function">
    <text evidence="6">Bidirectionally degrades single-stranded DNA into large acid-insoluble oligonucleotides, which are then degraded further into small acid-soluble oligonucleotides.</text>
</comment>
<dbReference type="PANTHER" id="PTHR34137:SF1">
    <property type="entry name" value="EXODEOXYRIBONUCLEASE 7 SMALL SUBUNIT"/>
    <property type="match status" value="1"/>
</dbReference>
<comment type="similarity">
    <text evidence="1 6">Belongs to the XseB family.</text>
</comment>
<name>A0A2A6E1K0_9BACL</name>
<evidence type="ECO:0000256" key="2">
    <source>
        <dbReference type="ARBA" id="ARBA00022490"/>
    </source>
</evidence>
<evidence type="ECO:0000256" key="1">
    <source>
        <dbReference type="ARBA" id="ARBA00009998"/>
    </source>
</evidence>
<keyword evidence="3 6" id="KW-0540">Nuclease</keyword>
<dbReference type="NCBIfam" id="TIGR01280">
    <property type="entry name" value="xseB"/>
    <property type="match status" value="1"/>
</dbReference>
<dbReference type="Proteomes" id="UP000243688">
    <property type="component" value="Unassembled WGS sequence"/>
</dbReference>
<keyword evidence="5 6" id="KW-0269">Exonuclease</keyword>
<dbReference type="EC" id="3.1.11.6" evidence="6"/>
<proteinExistence type="inferred from homology"/>
<protein>
    <recommendedName>
        <fullName evidence="6">Exodeoxyribonuclease 7 small subunit</fullName>
        <ecNumber evidence="6">3.1.11.6</ecNumber>
    </recommendedName>
    <alternativeName>
        <fullName evidence="6">Exodeoxyribonuclease VII small subunit</fullName>
        <shortName evidence="6">Exonuclease VII small subunit</shortName>
    </alternativeName>
</protein>
<evidence type="ECO:0000313" key="8">
    <source>
        <dbReference type="Proteomes" id="UP000243688"/>
    </source>
</evidence>
<comment type="catalytic activity">
    <reaction evidence="6">
        <text>Exonucleolytic cleavage in either 5'- to 3'- or 3'- to 5'-direction to yield nucleoside 5'-phosphates.</text>
        <dbReference type="EC" id="3.1.11.6"/>
    </reaction>
</comment>
<dbReference type="InterPro" id="IPR037004">
    <property type="entry name" value="Exonuc_VII_ssu_sf"/>
</dbReference>
<dbReference type="GO" id="GO:0005829">
    <property type="term" value="C:cytosol"/>
    <property type="evidence" value="ECO:0007669"/>
    <property type="project" value="TreeGrafter"/>
</dbReference>
<comment type="subunit">
    <text evidence="6">Heterooligomer composed of large and small subunits.</text>
</comment>
<comment type="caution">
    <text evidence="7">The sequence shown here is derived from an EMBL/GenBank/DDBJ whole genome shotgun (WGS) entry which is preliminary data.</text>
</comment>
<evidence type="ECO:0000256" key="3">
    <source>
        <dbReference type="ARBA" id="ARBA00022722"/>
    </source>
</evidence>
<keyword evidence="4 6" id="KW-0378">Hydrolase</keyword>
<dbReference type="AlphaFoldDB" id="A0A2A6E1K0"/>
<dbReference type="GO" id="GO:0006308">
    <property type="term" value="P:DNA catabolic process"/>
    <property type="evidence" value="ECO:0007669"/>
    <property type="project" value="UniProtKB-UniRule"/>
</dbReference>
<reference evidence="7 8" key="1">
    <citation type="submission" date="2016-12" db="EMBL/GenBank/DDBJ databases">
        <title>Candidatus Reconcilibacillus cellulovorans genome.</title>
        <authorList>
            <person name="Kolinko S."/>
            <person name="Wu Y.-W."/>
            <person name="Tachea F."/>
            <person name="Denzel E."/>
            <person name="Hiras J."/>
            <person name="Baecker N."/>
            <person name="Chan L.J."/>
            <person name="Eichorst S.A."/>
            <person name="Frey D."/>
            <person name="Adams P.D."/>
            <person name="Pray T."/>
            <person name="Tanjore D."/>
            <person name="Petzold C.J."/>
            <person name="Gladden J.M."/>
            <person name="Simmons B.A."/>
            <person name="Singer S.W."/>
        </authorList>
    </citation>
    <scope>NUCLEOTIDE SEQUENCE [LARGE SCALE GENOMIC DNA]</scope>
    <source>
        <strain evidence="7">JTherm</strain>
    </source>
</reference>
<evidence type="ECO:0000256" key="4">
    <source>
        <dbReference type="ARBA" id="ARBA00022801"/>
    </source>
</evidence>
<keyword evidence="2 6" id="KW-0963">Cytoplasm</keyword>
<organism evidence="7 8">
    <name type="scientific">Candidatus Reconcilbacillus cellulovorans</name>
    <dbReference type="NCBI Taxonomy" id="1906605"/>
    <lineage>
        <taxon>Bacteria</taxon>
        <taxon>Bacillati</taxon>
        <taxon>Bacillota</taxon>
        <taxon>Bacilli</taxon>
        <taxon>Bacillales</taxon>
        <taxon>Paenibacillaceae</taxon>
        <taxon>Candidatus Reconcilbacillus</taxon>
    </lineage>
</organism>
<accession>A0A2A6E1K0</accession>
<dbReference type="InterPro" id="IPR003761">
    <property type="entry name" value="Exonuc_VII_S"/>
</dbReference>